<dbReference type="PANTHER" id="PTHR39209">
    <property type="match status" value="1"/>
</dbReference>
<dbReference type="Proteomes" id="UP000076623">
    <property type="component" value="Chromosome"/>
</dbReference>
<dbReference type="PANTHER" id="PTHR39209:SF2">
    <property type="entry name" value="CYTOPLASMIC PROTEIN"/>
    <property type="match status" value="1"/>
</dbReference>
<dbReference type="InterPro" id="IPR020825">
    <property type="entry name" value="Phe-tRNA_synthase-like_B3/B4"/>
</dbReference>
<organism evidence="2 3">
    <name type="scientific">Fictibacillus phosphorivorans</name>
    <dbReference type="NCBI Taxonomy" id="1221500"/>
    <lineage>
        <taxon>Bacteria</taxon>
        <taxon>Bacillati</taxon>
        <taxon>Bacillota</taxon>
        <taxon>Bacilli</taxon>
        <taxon>Bacillales</taxon>
        <taxon>Fictibacillaceae</taxon>
        <taxon>Fictibacillus</taxon>
    </lineage>
</organism>
<protein>
    <recommendedName>
        <fullName evidence="1">B3/B4 tRNA-binding domain-containing protein</fullName>
    </recommendedName>
</protein>
<gene>
    <name evidence="2" type="ORF">ABE65_003055</name>
</gene>
<dbReference type="SMART" id="SM00873">
    <property type="entry name" value="B3_4"/>
    <property type="match status" value="1"/>
</dbReference>
<dbReference type="RefSeq" id="WP_066391222.1">
    <property type="nucleotide sequence ID" value="NZ_CP015378.1"/>
</dbReference>
<dbReference type="GO" id="GO:0003723">
    <property type="term" value="F:RNA binding"/>
    <property type="evidence" value="ECO:0007669"/>
    <property type="project" value="InterPro"/>
</dbReference>
<reference evidence="2 3" key="1">
    <citation type="submission" date="2016-04" db="EMBL/GenBank/DDBJ databases">
        <title>Complete genome sequence of Fictibacillus phosphorivorans G25-29, a strain toxic to nematodes.</title>
        <authorList>
            <person name="Zheng Z."/>
        </authorList>
    </citation>
    <scope>NUCLEOTIDE SEQUENCE [LARGE SCALE GENOMIC DNA]</scope>
    <source>
        <strain evidence="2 3">G25-29</strain>
    </source>
</reference>
<dbReference type="Gene3D" id="3.50.40.10">
    <property type="entry name" value="Phenylalanyl-trna Synthetase, Chain B, domain 3"/>
    <property type="match status" value="1"/>
</dbReference>
<name>A0A160IJG2_9BACL</name>
<dbReference type="GO" id="GO:0004826">
    <property type="term" value="F:phenylalanine-tRNA ligase activity"/>
    <property type="evidence" value="ECO:0007669"/>
    <property type="project" value="InterPro"/>
</dbReference>
<dbReference type="STRING" id="1221500.ABE65_003055"/>
<dbReference type="AlphaFoldDB" id="A0A160IJG2"/>
<keyword evidence="3" id="KW-1185">Reference proteome</keyword>
<sequence>MMITINPKLNELVPNFKIGTITYHDIAISESPQMIKGRFQLFTESLRLEEKNAADYPGVAEYRKVFKSLGMDPSRYRPASEALLRRVLSGKDLSAINSGVDVNNFFSIRFAIPIGLYNLDGIEGDVEIDLGSAEDTYEGLNGREMNMEGKLLSRDEVGAFGSPIVDSKRTMVDESVKNALHIVYLQPSMDKSEAHELLESMAKMFTQVNGGSAEIQVI</sequence>
<dbReference type="InterPro" id="IPR005146">
    <property type="entry name" value="B3/B4_tRNA-bd"/>
</dbReference>
<dbReference type="KEGG" id="fpn:ABE65_003055"/>
<evidence type="ECO:0000313" key="3">
    <source>
        <dbReference type="Proteomes" id="UP000076623"/>
    </source>
</evidence>
<dbReference type="EMBL" id="CP015378">
    <property type="protein sequence ID" value="ANC75846.1"/>
    <property type="molecule type" value="Genomic_DNA"/>
</dbReference>
<accession>A0A160IJG2</accession>
<dbReference type="SUPFAM" id="SSF56037">
    <property type="entry name" value="PheT/TilS domain"/>
    <property type="match status" value="1"/>
</dbReference>
<evidence type="ECO:0000313" key="2">
    <source>
        <dbReference type="EMBL" id="ANC75846.1"/>
    </source>
</evidence>
<feature type="domain" description="B3/B4 tRNA-binding" evidence="1">
    <location>
        <begin position="60"/>
        <end position="210"/>
    </location>
</feature>
<evidence type="ECO:0000259" key="1">
    <source>
        <dbReference type="SMART" id="SM00873"/>
    </source>
</evidence>
<proteinExistence type="predicted"/>
<dbReference type="Pfam" id="PF03483">
    <property type="entry name" value="B3_4"/>
    <property type="match status" value="1"/>
</dbReference>